<dbReference type="AlphaFoldDB" id="A0AA40ELF3"/>
<proteinExistence type="predicted"/>
<protein>
    <submittedName>
        <fullName evidence="2">Acyl-CoA N-acyltransferase</fullName>
    </submittedName>
</protein>
<accession>A0AA40ELF3</accession>
<dbReference type="Proteomes" id="UP001172155">
    <property type="component" value="Unassembled WGS sequence"/>
</dbReference>
<dbReference type="PANTHER" id="PTHR43792:SF16">
    <property type="entry name" value="N-ACETYLTRANSFERASE DOMAIN-CONTAINING PROTEIN"/>
    <property type="match status" value="1"/>
</dbReference>
<dbReference type="Gene3D" id="3.40.630.30">
    <property type="match status" value="1"/>
</dbReference>
<evidence type="ECO:0000259" key="1">
    <source>
        <dbReference type="PROSITE" id="PS51186"/>
    </source>
</evidence>
<feature type="domain" description="N-acetyltransferase" evidence="1">
    <location>
        <begin position="92"/>
        <end position="193"/>
    </location>
</feature>
<dbReference type="InterPro" id="IPR051531">
    <property type="entry name" value="N-acetyltransferase"/>
</dbReference>
<dbReference type="PANTHER" id="PTHR43792">
    <property type="entry name" value="GNAT FAMILY, PUTATIVE (AFU_ORTHOLOGUE AFUA_3G00765)-RELATED-RELATED"/>
    <property type="match status" value="1"/>
</dbReference>
<dbReference type="EMBL" id="JAUKUD010000006">
    <property type="protein sequence ID" value="KAK0741517.1"/>
    <property type="molecule type" value="Genomic_DNA"/>
</dbReference>
<name>A0AA40ELF3_9PEZI</name>
<gene>
    <name evidence="2" type="ORF">B0T18DRAFT_331297</name>
</gene>
<reference evidence="2" key="1">
    <citation type="submission" date="2023-06" db="EMBL/GenBank/DDBJ databases">
        <title>Genome-scale phylogeny and comparative genomics of the fungal order Sordariales.</title>
        <authorList>
            <consortium name="Lawrence Berkeley National Laboratory"/>
            <person name="Hensen N."/>
            <person name="Bonometti L."/>
            <person name="Westerberg I."/>
            <person name="Brannstrom I.O."/>
            <person name="Guillou S."/>
            <person name="Cros-Aarteil S."/>
            <person name="Calhoun S."/>
            <person name="Haridas S."/>
            <person name="Kuo A."/>
            <person name="Mondo S."/>
            <person name="Pangilinan J."/>
            <person name="Riley R."/>
            <person name="LaButti K."/>
            <person name="Andreopoulos B."/>
            <person name="Lipzen A."/>
            <person name="Chen C."/>
            <person name="Yanf M."/>
            <person name="Daum C."/>
            <person name="Ng V."/>
            <person name="Clum A."/>
            <person name="Steindorff A."/>
            <person name="Ohm R."/>
            <person name="Martin F."/>
            <person name="Silar P."/>
            <person name="Natvig D."/>
            <person name="Lalanne C."/>
            <person name="Gautier V."/>
            <person name="Ament-velasquez S.L."/>
            <person name="Kruys A."/>
            <person name="Hutchinson M.I."/>
            <person name="Powell A.J."/>
            <person name="Barry K."/>
            <person name="Miller A.N."/>
            <person name="Grigoriev I.V."/>
            <person name="Debuchy R."/>
            <person name="Gladieux P."/>
            <person name="Thoren M.H."/>
            <person name="Johannesson H."/>
        </authorList>
    </citation>
    <scope>NUCLEOTIDE SEQUENCE</scope>
    <source>
        <strain evidence="2">SMH3187-1</strain>
    </source>
</reference>
<keyword evidence="3" id="KW-1185">Reference proteome</keyword>
<evidence type="ECO:0000313" key="2">
    <source>
        <dbReference type="EMBL" id="KAK0741517.1"/>
    </source>
</evidence>
<dbReference type="Pfam" id="PF13302">
    <property type="entry name" value="Acetyltransf_3"/>
    <property type="match status" value="1"/>
</dbReference>
<sequence length="201" mass="21864">MPSESANPFLTTPRLLLLHPSPSSDTHCDFFVALYNTPEFLASIGGRPTSITTRAAARNLLATKLPADLARNGYGTYLVCLRPAPDTPKDVEPEPIGIVTLMRGEEPNRYRAPDLGFAVLPRYVRRGYAKEAGGAVVEWFLERGEGEGLFGFCSPGNEASRGVLRSLGFKGRGVHKLRVFGGEEADVWTLRMEGGVEGWGL</sequence>
<dbReference type="PROSITE" id="PS51186">
    <property type="entry name" value="GNAT"/>
    <property type="match status" value="1"/>
</dbReference>
<dbReference type="SUPFAM" id="SSF55729">
    <property type="entry name" value="Acyl-CoA N-acyltransferases (Nat)"/>
    <property type="match status" value="1"/>
</dbReference>
<evidence type="ECO:0000313" key="3">
    <source>
        <dbReference type="Proteomes" id="UP001172155"/>
    </source>
</evidence>
<dbReference type="InterPro" id="IPR016181">
    <property type="entry name" value="Acyl_CoA_acyltransferase"/>
</dbReference>
<dbReference type="GO" id="GO:0016747">
    <property type="term" value="F:acyltransferase activity, transferring groups other than amino-acyl groups"/>
    <property type="evidence" value="ECO:0007669"/>
    <property type="project" value="InterPro"/>
</dbReference>
<comment type="caution">
    <text evidence="2">The sequence shown here is derived from an EMBL/GenBank/DDBJ whole genome shotgun (WGS) entry which is preliminary data.</text>
</comment>
<organism evidence="2 3">
    <name type="scientific">Schizothecium vesticola</name>
    <dbReference type="NCBI Taxonomy" id="314040"/>
    <lineage>
        <taxon>Eukaryota</taxon>
        <taxon>Fungi</taxon>
        <taxon>Dikarya</taxon>
        <taxon>Ascomycota</taxon>
        <taxon>Pezizomycotina</taxon>
        <taxon>Sordariomycetes</taxon>
        <taxon>Sordariomycetidae</taxon>
        <taxon>Sordariales</taxon>
        <taxon>Schizotheciaceae</taxon>
        <taxon>Schizothecium</taxon>
    </lineage>
</organism>
<dbReference type="InterPro" id="IPR000182">
    <property type="entry name" value="GNAT_dom"/>
</dbReference>